<dbReference type="Pfam" id="PF04234">
    <property type="entry name" value="CopC"/>
    <property type="match status" value="1"/>
</dbReference>
<sequence length="542" mass="54143">MASLVAPRGRAVLAAGVLVAFAVAVSVGVSSAAWAHASLVASDPEDGAVLDRAPGEVTLRFTEPVSPVDGAVGLVDQDGDEVAVEVESAADVVVVVLPPDLGEGGYALTWRVVSADSHVISGVVGFGVGRAAPDPASGEETSRSARVASAAVGAVHYASLLVFAGLVLFKNAIARGLWPGRERHRLLRLAGVVAVAAAVAAVAVGAWETSGSGDVSAWVSAFDGAALAVAVATFVGVALAYGAHTRLTGRLRAPVALTAAGVAVVSPVLAGHSRVFEPAWLMVAADVVHVAAAATWVGGLVGVGVLLRLARRGSGAGSVGAAAVVARFSVWAGATVAALGVSGVVMAVVMHRDWGSFAASDHGRVLAAKLAVVAVAVGVAAWNRFVLVPVVAGGGRGGLARLRRVMAGELVVVLAAVGVTGVLVHVSPAGGGAGESVVVERVELGSGAVEVVVEPASRGVNSVVFDLVDAQGDPLVPVSDPVVRASLPEEGFGPVDLGVEALDAGSYTARADLPLAGVWELVFHVRVGEFEHHMATVEVEIA</sequence>
<keyword evidence="8 9" id="KW-0472">Membrane</keyword>
<gene>
    <name evidence="12" type="ORF">ACFPET_20015</name>
</gene>
<evidence type="ECO:0000256" key="6">
    <source>
        <dbReference type="ARBA" id="ARBA00022989"/>
    </source>
</evidence>
<proteinExistence type="predicted"/>
<evidence type="ECO:0000256" key="5">
    <source>
        <dbReference type="ARBA" id="ARBA00022729"/>
    </source>
</evidence>
<comment type="caution">
    <text evidence="12">The sequence shown here is derived from an EMBL/GenBank/DDBJ whole genome shotgun (WGS) entry which is preliminary data.</text>
</comment>
<accession>A0ABV8U314</accession>
<keyword evidence="6 9" id="KW-1133">Transmembrane helix</keyword>
<feature type="transmembrane region" description="Helical" evidence="9">
    <location>
        <begin position="219"/>
        <end position="241"/>
    </location>
</feature>
<evidence type="ECO:0000256" key="1">
    <source>
        <dbReference type="ARBA" id="ARBA00004651"/>
    </source>
</evidence>
<evidence type="ECO:0000259" key="11">
    <source>
        <dbReference type="Pfam" id="PF05425"/>
    </source>
</evidence>
<feature type="transmembrane region" description="Helical" evidence="9">
    <location>
        <begin position="186"/>
        <end position="207"/>
    </location>
</feature>
<dbReference type="EMBL" id="JBHSDK010000034">
    <property type="protein sequence ID" value="MFC4337486.1"/>
    <property type="molecule type" value="Genomic_DNA"/>
</dbReference>
<keyword evidence="13" id="KW-1185">Reference proteome</keyword>
<evidence type="ECO:0000313" key="13">
    <source>
        <dbReference type="Proteomes" id="UP001595823"/>
    </source>
</evidence>
<evidence type="ECO:0000256" key="8">
    <source>
        <dbReference type="ARBA" id="ARBA00023136"/>
    </source>
</evidence>
<evidence type="ECO:0000256" key="3">
    <source>
        <dbReference type="ARBA" id="ARBA00022692"/>
    </source>
</evidence>
<dbReference type="RefSeq" id="WP_380624523.1">
    <property type="nucleotide sequence ID" value="NZ_JBHSDK010000034.1"/>
</dbReference>
<evidence type="ECO:0000259" key="10">
    <source>
        <dbReference type="Pfam" id="PF04234"/>
    </source>
</evidence>
<keyword evidence="2" id="KW-1003">Cell membrane</keyword>
<feature type="transmembrane region" description="Helical" evidence="9">
    <location>
        <begin position="279"/>
        <end position="307"/>
    </location>
</feature>
<dbReference type="InterPro" id="IPR032694">
    <property type="entry name" value="CopC/D"/>
</dbReference>
<comment type="subcellular location">
    <subcellularLocation>
        <location evidence="1">Cell membrane</location>
        <topology evidence="1">Multi-pass membrane protein</topology>
    </subcellularLocation>
</comment>
<keyword evidence="3 9" id="KW-0812">Transmembrane</keyword>
<dbReference type="Proteomes" id="UP001595823">
    <property type="component" value="Unassembled WGS sequence"/>
</dbReference>
<feature type="domain" description="Copper resistance protein D" evidence="11">
    <location>
        <begin position="323"/>
        <end position="423"/>
    </location>
</feature>
<evidence type="ECO:0000256" key="2">
    <source>
        <dbReference type="ARBA" id="ARBA00022475"/>
    </source>
</evidence>
<dbReference type="InterPro" id="IPR007348">
    <property type="entry name" value="CopC_dom"/>
</dbReference>
<dbReference type="Gene3D" id="2.60.40.1220">
    <property type="match status" value="1"/>
</dbReference>
<evidence type="ECO:0000313" key="12">
    <source>
        <dbReference type="EMBL" id="MFC4337486.1"/>
    </source>
</evidence>
<feature type="transmembrane region" description="Helical" evidence="9">
    <location>
        <begin position="405"/>
        <end position="426"/>
    </location>
</feature>
<dbReference type="Pfam" id="PF05425">
    <property type="entry name" value="CopD"/>
    <property type="match status" value="1"/>
</dbReference>
<dbReference type="InterPro" id="IPR014756">
    <property type="entry name" value="Ig_E-set"/>
</dbReference>
<evidence type="ECO:0000256" key="9">
    <source>
        <dbReference type="SAM" id="Phobius"/>
    </source>
</evidence>
<keyword evidence="7" id="KW-0186">Copper</keyword>
<protein>
    <submittedName>
        <fullName evidence="12">Copper resistance protein CopC</fullName>
    </submittedName>
</protein>
<dbReference type="SUPFAM" id="SSF81296">
    <property type="entry name" value="E set domains"/>
    <property type="match status" value="1"/>
</dbReference>
<organism evidence="12 13">
    <name type="scientific">Salininema proteolyticum</name>
    <dbReference type="NCBI Taxonomy" id="1607685"/>
    <lineage>
        <taxon>Bacteria</taxon>
        <taxon>Bacillati</taxon>
        <taxon>Actinomycetota</taxon>
        <taxon>Actinomycetes</taxon>
        <taxon>Glycomycetales</taxon>
        <taxon>Glycomycetaceae</taxon>
        <taxon>Salininema</taxon>
    </lineage>
</organism>
<dbReference type="InterPro" id="IPR008457">
    <property type="entry name" value="Cu-R_CopD_dom"/>
</dbReference>
<evidence type="ECO:0000256" key="4">
    <source>
        <dbReference type="ARBA" id="ARBA00022723"/>
    </source>
</evidence>
<feature type="transmembrane region" description="Helical" evidence="9">
    <location>
        <begin position="253"/>
        <end position="273"/>
    </location>
</feature>
<evidence type="ECO:0000256" key="7">
    <source>
        <dbReference type="ARBA" id="ARBA00023008"/>
    </source>
</evidence>
<reference evidence="13" key="1">
    <citation type="journal article" date="2019" name="Int. J. Syst. Evol. Microbiol.">
        <title>The Global Catalogue of Microorganisms (GCM) 10K type strain sequencing project: providing services to taxonomists for standard genome sequencing and annotation.</title>
        <authorList>
            <consortium name="The Broad Institute Genomics Platform"/>
            <consortium name="The Broad Institute Genome Sequencing Center for Infectious Disease"/>
            <person name="Wu L."/>
            <person name="Ma J."/>
        </authorList>
    </citation>
    <scope>NUCLEOTIDE SEQUENCE [LARGE SCALE GENOMIC DNA]</scope>
    <source>
        <strain evidence="13">IBRC-M 10908</strain>
    </source>
</reference>
<feature type="transmembrane region" description="Helical" evidence="9">
    <location>
        <begin position="154"/>
        <end position="174"/>
    </location>
</feature>
<feature type="transmembrane region" description="Helical" evidence="9">
    <location>
        <begin position="328"/>
        <end position="350"/>
    </location>
</feature>
<dbReference type="PANTHER" id="PTHR34820:SF4">
    <property type="entry name" value="INNER MEMBRANE PROTEIN YEBZ"/>
    <property type="match status" value="1"/>
</dbReference>
<keyword evidence="5" id="KW-0732">Signal</keyword>
<feature type="domain" description="CopC" evidence="10">
    <location>
        <begin position="36"/>
        <end position="128"/>
    </location>
</feature>
<dbReference type="PANTHER" id="PTHR34820">
    <property type="entry name" value="INNER MEMBRANE PROTEIN YEBZ"/>
    <property type="match status" value="1"/>
</dbReference>
<keyword evidence="4" id="KW-0479">Metal-binding</keyword>
<feature type="transmembrane region" description="Helical" evidence="9">
    <location>
        <begin position="370"/>
        <end position="393"/>
    </location>
</feature>
<name>A0ABV8U314_9ACTN</name>
<dbReference type="InterPro" id="IPR014755">
    <property type="entry name" value="Cu-Rt/internalin_Ig-like"/>
</dbReference>